<dbReference type="GO" id="GO:0005524">
    <property type="term" value="F:ATP binding"/>
    <property type="evidence" value="ECO:0007669"/>
    <property type="project" value="UniProtKB-KW"/>
</dbReference>
<dbReference type="Pfam" id="PF00005">
    <property type="entry name" value="ABC_tran"/>
    <property type="match status" value="1"/>
</dbReference>
<dbReference type="SUPFAM" id="SSF52540">
    <property type="entry name" value="P-loop containing nucleoside triphosphate hydrolases"/>
    <property type="match status" value="1"/>
</dbReference>
<dbReference type="AlphaFoldDB" id="A0A9D1ERX9"/>
<dbReference type="InterPro" id="IPR003593">
    <property type="entry name" value="AAA+_ATPase"/>
</dbReference>
<dbReference type="EMBL" id="DVIQ01000021">
    <property type="protein sequence ID" value="HIS30626.1"/>
    <property type="molecule type" value="Genomic_DNA"/>
</dbReference>
<protein>
    <submittedName>
        <fullName evidence="6">ABC transporter ATP-binding protein</fullName>
    </submittedName>
</protein>
<keyword evidence="4 6" id="KW-0067">ATP-binding</keyword>
<evidence type="ECO:0000256" key="3">
    <source>
        <dbReference type="ARBA" id="ARBA00022741"/>
    </source>
</evidence>
<dbReference type="InterPro" id="IPR027417">
    <property type="entry name" value="P-loop_NTPase"/>
</dbReference>
<comment type="caution">
    <text evidence="6">The sequence shown here is derived from an EMBL/GenBank/DDBJ whole genome shotgun (WGS) entry which is preliminary data.</text>
</comment>
<accession>A0A9D1ERX9</accession>
<dbReference type="GO" id="GO:0016887">
    <property type="term" value="F:ATP hydrolysis activity"/>
    <property type="evidence" value="ECO:0007669"/>
    <property type="project" value="InterPro"/>
</dbReference>
<dbReference type="InterPro" id="IPR003439">
    <property type="entry name" value="ABC_transporter-like_ATP-bd"/>
</dbReference>
<dbReference type="PROSITE" id="PS00211">
    <property type="entry name" value="ABC_TRANSPORTER_1"/>
    <property type="match status" value="1"/>
</dbReference>
<gene>
    <name evidence="6" type="ORF">IAB44_03615</name>
</gene>
<evidence type="ECO:0000259" key="5">
    <source>
        <dbReference type="PROSITE" id="PS50893"/>
    </source>
</evidence>
<evidence type="ECO:0000313" key="6">
    <source>
        <dbReference type="EMBL" id="HIS30626.1"/>
    </source>
</evidence>
<organism evidence="6 7">
    <name type="scientific">Candidatus Limivivens intestinipullorum</name>
    <dbReference type="NCBI Taxonomy" id="2840858"/>
    <lineage>
        <taxon>Bacteria</taxon>
        <taxon>Bacillati</taxon>
        <taxon>Bacillota</taxon>
        <taxon>Clostridia</taxon>
        <taxon>Lachnospirales</taxon>
        <taxon>Lachnospiraceae</taxon>
        <taxon>Lachnospiraceae incertae sedis</taxon>
        <taxon>Candidatus Limivivens</taxon>
    </lineage>
</organism>
<comment type="similarity">
    <text evidence="1">Belongs to the ABC transporter superfamily.</text>
</comment>
<name>A0A9D1ERX9_9FIRM</name>
<sequence>MELKTINLTKQFGNFTAVDHLNLSMTGGVYGLLGINGAGKTTLMRMLCTLLSPTKGTITFNGEDIFRMGADYRKILGYLPQDFGFYPEFTVKEYLLYIASLKGIRPAVAKKRVKDLIDGVGLAKNADKKMKKLSGGMKRRAGIAQAMLNDPKILILDEPTAGLDPNERIRFRNLISELSENRMVLLSTHIVSDVEYIAGKIWLMKDGKLLHQGTSQELIASMGDRVWKCFVSREQVPEMLKTCRVANIKAEARGAELRVIAREQPFPDAVEEEAGLEDVFLYYFGERGGEENAAL</sequence>
<evidence type="ECO:0000256" key="1">
    <source>
        <dbReference type="ARBA" id="ARBA00005417"/>
    </source>
</evidence>
<proteinExistence type="inferred from homology"/>
<evidence type="ECO:0000313" key="7">
    <source>
        <dbReference type="Proteomes" id="UP000823935"/>
    </source>
</evidence>
<dbReference type="Proteomes" id="UP000823935">
    <property type="component" value="Unassembled WGS sequence"/>
</dbReference>
<evidence type="ECO:0000256" key="2">
    <source>
        <dbReference type="ARBA" id="ARBA00022448"/>
    </source>
</evidence>
<dbReference type="Gene3D" id="3.40.50.300">
    <property type="entry name" value="P-loop containing nucleotide triphosphate hydrolases"/>
    <property type="match status" value="1"/>
</dbReference>
<dbReference type="CDD" id="cd03264">
    <property type="entry name" value="ABC_drug_resistance_like"/>
    <property type="match status" value="1"/>
</dbReference>
<keyword evidence="2" id="KW-0813">Transport</keyword>
<feature type="domain" description="ABC transporter" evidence="5">
    <location>
        <begin position="3"/>
        <end position="231"/>
    </location>
</feature>
<keyword evidence="3" id="KW-0547">Nucleotide-binding</keyword>
<dbReference type="SMART" id="SM00382">
    <property type="entry name" value="AAA"/>
    <property type="match status" value="1"/>
</dbReference>
<dbReference type="InterPro" id="IPR017871">
    <property type="entry name" value="ABC_transporter-like_CS"/>
</dbReference>
<reference evidence="6" key="1">
    <citation type="submission" date="2020-10" db="EMBL/GenBank/DDBJ databases">
        <authorList>
            <person name="Gilroy R."/>
        </authorList>
    </citation>
    <scope>NUCLEOTIDE SEQUENCE</scope>
    <source>
        <strain evidence="6">CHK190-19873</strain>
    </source>
</reference>
<evidence type="ECO:0000256" key="4">
    <source>
        <dbReference type="ARBA" id="ARBA00022840"/>
    </source>
</evidence>
<dbReference type="PANTHER" id="PTHR43335:SF2">
    <property type="entry name" value="ABC TRANSPORTER, ATP-BINDING PROTEIN"/>
    <property type="match status" value="1"/>
</dbReference>
<dbReference type="PROSITE" id="PS50893">
    <property type="entry name" value="ABC_TRANSPORTER_2"/>
    <property type="match status" value="1"/>
</dbReference>
<reference evidence="6" key="2">
    <citation type="journal article" date="2021" name="PeerJ">
        <title>Extensive microbial diversity within the chicken gut microbiome revealed by metagenomics and culture.</title>
        <authorList>
            <person name="Gilroy R."/>
            <person name="Ravi A."/>
            <person name="Getino M."/>
            <person name="Pursley I."/>
            <person name="Horton D.L."/>
            <person name="Alikhan N.F."/>
            <person name="Baker D."/>
            <person name="Gharbi K."/>
            <person name="Hall N."/>
            <person name="Watson M."/>
            <person name="Adriaenssens E.M."/>
            <person name="Foster-Nyarko E."/>
            <person name="Jarju S."/>
            <person name="Secka A."/>
            <person name="Antonio M."/>
            <person name="Oren A."/>
            <person name="Chaudhuri R.R."/>
            <person name="La Ragione R."/>
            <person name="Hildebrand F."/>
            <person name="Pallen M.J."/>
        </authorList>
    </citation>
    <scope>NUCLEOTIDE SEQUENCE</scope>
    <source>
        <strain evidence="6">CHK190-19873</strain>
    </source>
</reference>
<dbReference type="PANTHER" id="PTHR43335">
    <property type="entry name" value="ABC TRANSPORTER, ATP-BINDING PROTEIN"/>
    <property type="match status" value="1"/>
</dbReference>